<evidence type="ECO:0000313" key="1">
    <source>
        <dbReference type="EMBL" id="KAA9339866.1"/>
    </source>
</evidence>
<comment type="caution">
    <text evidence="1">The sequence shown here is derived from an EMBL/GenBank/DDBJ whole genome shotgun (WGS) entry which is preliminary data.</text>
</comment>
<dbReference type="InterPro" id="IPR002901">
    <property type="entry name" value="MGlyc_endo_b_GlcNAc-like_dom"/>
</dbReference>
<protein>
    <submittedName>
        <fullName evidence="1">Uncharacterized protein</fullName>
    </submittedName>
</protein>
<dbReference type="Gene3D" id="1.10.530.10">
    <property type="match status" value="1"/>
</dbReference>
<organism evidence="1 2">
    <name type="scientific">Hymenobacter busanensis</name>
    <dbReference type="NCBI Taxonomy" id="2607656"/>
    <lineage>
        <taxon>Bacteria</taxon>
        <taxon>Pseudomonadati</taxon>
        <taxon>Bacteroidota</taxon>
        <taxon>Cytophagia</taxon>
        <taxon>Cytophagales</taxon>
        <taxon>Hymenobacteraceae</taxon>
        <taxon>Hymenobacter</taxon>
    </lineage>
</organism>
<proteinExistence type="predicted"/>
<gene>
    <name evidence="1" type="ORF">F0P96_04415</name>
</gene>
<dbReference type="EMBL" id="VTWU01000001">
    <property type="protein sequence ID" value="KAA9339866.1"/>
    <property type="molecule type" value="Genomic_DNA"/>
</dbReference>
<dbReference type="AlphaFoldDB" id="A0A7L4ZSR1"/>
<reference evidence="1 2" key="1">
    <citation type="submission" date="2019-09" db="EMBL/GenBank/DDBJ databases">
        <title>Genome sequence of Hymenobacter sp. M3.</title>
        <authorList>
            <person name="Srinivasan S."/>
        </authorList>
    </citation>
    <scope>NUCLEOTIDE SEQUENCE [LARGE SCALE GENOMIC DNA]</scope>
    <source>
        <strain evidence="1 2">M3</strain>
    </source>
</reference>
<keyword evidence="2" id="KW-1185">Reference proteome</keyword>
<dbReference type="Pfam" id="PF01832">
    <property type="entry name" value="Glucosaminidase"/>
    <property type="match status" value="1"/>
</dbReference>
<dbReference type="RefSeq" id="WP_151077567.1">
    <property type="nucleotide sequence ID" value="NZ_CP047647.1"/>
</dbReference>
<accession>A0A7L4ZSR1</accession>
<name>A0A7L4ZSR1_9BACT</name>
<dbReference type="GO" id="GO:0004040">
    <property type="term" value="F:amidase activity"/>
    <property type="evidence" value="ECO:0007669"/>
    <property type="project" value="InterPro"/>
</dbReference>
<sequence>MNYKYFQIAFYAVRAFYPSCNVTASLPLAQAVLESRNFTSDVYQRAHNFFGMTFPSKRDTVAIGKDGKYCKYANDLDCIRDYFKWLSYWKIYSDAQLLEFLKKSYAEDSQYLVKVRNILPGIQGQLLDPATLSLYAVGAGVAAIAALRAS</sequence>
<evidence type="ECO:0000313" key="2">
    <source>
        <dbReference type="Proteomes" id="UP000326380"/>
    </source>
</evidence>
<dbReference type="Proteomes" id="UP000326380">
    <property type="component" value="Unassembled WGS sequence"/>
</dbReference>